<dbReference type="SMART" id="SM00367">
    <property type="entry name" value="LRR_CC"/>
    <property type="match status" value="9"/>
</dbReference>
<dbReference type="Gene3D" id="3.40.50.10140">
    <property type="entry name" value="Toll/interleukin-1 receptor homology (TIR) domain"/>
    <property type="match status" value="1"/>
</dbReference>
<evidence type="ECO:0000313" key="8">
    <source>
        <dbReference type="Proteomes" id="UP001238603"/>
    </source>
</evidence>
<feature type="compositionally biased region" description="Basic and acidic residues" evidence="3">
    <location>
        <begin position="1120"/>
        <end position="1132"/>
    </location>
</feature>
<dbReference type="Gene3D" id="1.10.10.10">
    <property type="entry name" value="Winged helix-like DNA-binding domain superfamily/Winged helix DNA-binding domain"/>
    <property type="match status" value="1"/>
</dbReference>
<keyword evidence="1" id="KW-0433">Leucine-rich repeat</keyword>
<evidence type="ECO:0000256" key="3">
    <source>
        <dbReference type="SAM" id="MobiDB-lite"/>
    </source>
</evidence>
<dbReference type="InterPro" id="IPR035897">
    <property type="entry name" value="Toll_tir_struct_dom_sf"/>
</dbReference>
<dbReference type="InterPro" id="IPR025875">
    <property type="entry name" value="Leu-rich_rpt_4"/>
</dbReference>
<dbReference type="InterPro" id="IPR000157">
    <property type="entry name" value="TIR_dom"/>
</dbReference>
<evidence type="ECO:0000259" key="6">
    <source>
        <dbReference type="Pfam" id="PF25019"/>
    </source>
</evidence>
<keyword evidence="8" id="KW-1185">Reference proteome</keyword>
<gene>
    <name evidence="7" type="ORF">QRD43_04485</name>
</gene>
<dbReference type="EMBL" id="JASVDS010000001">
    <property type="protein sequence ID" value="MDL5031157.1"/>
    <property type="molecule type" value="Genomic_DNA"/>
</dbReference>
<reference evidence="7 8" key="1">
    <citation type="submission" date="2023-06" db="EMBL/GenBank/DDBJ databases">
        <title>Pelomonas sp. APW6 16S ribosomal RNA gene genome sequencing and assembly.</title>
        <authorList>
            <person name="Woo H."/>
        </authorList>
    </citation>
    <scope>NUCLEOTIDE SEQUENCE [LARGE SCALE GENOMIC DNA]</scope>
    <source>
        <strain evidence="7 8">APW6</strain>
    </source>
</reference>
<evidence type="ECO:0000313" key="7">
    <source>
        <dbReference type="EMBL" id="MDL5031157.1"/>
    </source>
</evidence>
<evidence type="ECO:0000259" key="4">
    <source>
        <dbReference type="Pfam" id="PF13676"/>
    </source>
</evidence>
<dbReference type="PANTHER" id="PTHR46652:SF3">
    <property type="entry name" value="LEUCINE-RICH REPEAT-CONTAINING PROTEIN 9"/>
    <property type="match status" value="1"/>
</dbReference>
<keyword evidence="2" id="KW-0677">Repeat</keyword>
<dbReference type="PROSITE" id="PS51450">
    <property type="entry name" value="LRR"/>
    <property type="match status" value="1"/>
</dbReference>
<dbReference type="Pfam" id="PF12799">
    <property type="entry name" value="LRR_4"/>
    <property type="match status" value="2"/>
</dbReference>
<dbReference type="Pfam" id="PF25019">
    <property type="entry name" value="LRR_R13L1-DRL21"/>
    <property type="match status" value="1"/>
</dbReference>
<dbReference type="InterPro" id="IPR001611">
    <property type="entry name" value="Leu-rich_rpt"/>
</dbReference>
<dbReference type="RefSeq" id="WP_285981272.1">
    <property type="nucleotide sequence ID" value="NZ_JASVDS010000001.1"/>
</dbReference>
<name>A0ABT7LE79_9BURK</name>
<dbReference type="InterPro" id="IPR027417">
    <property type="entry name" value="P-loop_NTPase"/>
</dbReference>
<comment type="caution">
    <text evidence="7">The sequence shown here is derived from an EMBL/GenBank/DDBJ whole genome shotgun (WGS) entry which is preliminary data.</text>
</comment>
<dbReference type="PANTHER" id="PTHR46652">
    <property type="entry name" value="LEUCINE-RICH REPEAT AND IQ DOMAIN-CONTAINING PROTEIN 1-RELATED"/>
    <property type="match status" value="1"/>
</dbReference>
<dbReference type="Proteomes" id="UP001238603">
    <property type="component" value="Unassembled WGS sequence"/>
</dbReference>
<dbReference type="SUPFAM" id="SSF52200">
    <property type="entry name" value="Toll/Interleukin receptor TIR domain"/>
    <property type="match status" value="1"/>
</dbReference>
<evidence type="ECO:0000256" key="1">
    <source>
        <dbReference type="ARBA" id="ARBA00022614"/>
    </source>
</evidence>
<protein>
    <submittedName>
        <fullName evidence="7">COR domain-containing protein</fullName>
    </submittedName>
</protein>
<dbReference type="Pfam" id="PF16095">
    <property type="entry name" value="COR-A"/>
    <property type="match status" value="1"/>
</dbReference>
<feature type="domain" description="TIR" evidence="4">
    <location>
        <begin position="1159"/>
        <end position="1269"/>
    </location>
</feature>
<dbReference type="InterPro" id="IPR032171">
    <property type="entry name" value="COR-A"/>
</dbReference>
<dbReference type="Gene3D" id="3.80.10.10">
    <property type="entry name" value="Ribonuclease Inhibitor"/>
    <property type="match status" value="3"/>
</dbReference>
<dbReference type="InterPro" id="IPR056789">
    <property type="entry name" value="LRR_R13L1-DRL21"/>
</dbReference>
<evidence type="ECO:0000259" key="5">
    <source>
        <dbReference type="Pfam" id="PF16095"/>
    </source>
</evidence>
<dbReference type="InterPro" id="IPR032675">
    <property type="entry name" value="LRR_dom_sf"/>
</dbReference>
<feature type="domain" description="COR" evidence="5">
    <location>
        <begin position="854"/>
        <end position="992"/>
    </location>
</feature>
<feature type="region of interest" description="Disordered" evidence="3">
    <location>
        <begin position="1111"/>
        <end position="1148"/>
    </location>
</feature>
<feature type="domain" description="R13L1/DRL21-like LRR repeat region" evidence="6">
    <location>
        <begin position="360"/>
        <end position="423"/>
    </location>
</feature>
<accession>A0ABT7LE79</accession>
<proteinExistence type="predicted"/>
<evidence type="ECO:0000256" key="2">
    <source>
        <dbReference type="ARBA" id="ARBA00022737"/>
    </source>
</evidence>
<dbReference type="Pfam" id="PF13676">
    <property type="entry name" value="TIR_2"/>
    <property type="match status" value="1"/>
</dbReference>
<dbReference type="Pfam" id="PF08477">
    <property type="entry name" value="Roc"/>
    <property type="match status" value="1"/>
</dbReference>
<dbReference type="Gene3D" id="3.40.50.300">
    <property type="entry name" value="P-loop containing nucleotide triphosphate hydrolases"/>
    <property type="match status" value="1"/>
</dbReference>
<dbReference type="SUPFAM" id="SSF52540">
    <property type="entry name" value="P-loop containing nucleoside triphosphate hydrolases"/>
    <property type="match status" value="1"/>
</dbReference>
<dbReference type="InterPro" id="IPR050836">
    <property type="entry name" value="SDS22/Internalin_LRR"/>
</dbReference>
<dbReference type="InterPro" id="IPR036388">
    <property type="entry name" value="WH-like_DNA-bd_sf"/>
</dbReference>
<dbReference type="SUPFAM" id="SSF52058">
    <property type="entry name" value="L domain-like"/>
    <property type="match status" value="2"/>
</dbReference>
<sequence>MPRHELAHAIAEERIRQALDTGATKLSLGALRIDRLPESFQQLAPQLLELDLSHCEVLLELPRLDEFHALQQLRLQSCSRLGKFDALAGIPALEGLDLQGCENLKDLSALANLKTLRQLNLSNCLGVQDLAALACLPRLEELAATQSAAFRDLSFFADLSALQTLQLSARARELDLSALARLPQLRTFVLGGSVSCISHLSCIDFPQLQELDLSWCMSLEGLGALTRMPQLQELDLSGCQKIRDLSALAELRQLSSLQLGECEGLQDLTALAGLAQLRSLALQRCKGIRDLGPLAQLTQLQSLTVNRCPSIRDLSPIAGLDQLQALHLCGSALLRDVQTLAKLPQLTSLTLQNFDELEDLSALTPLKQLQGLNIRGFESLRDVSVLRLFTALHSLQLTWCPRLKDLSALAALTQLRSLDLSGCTSLLDLSPLTQATELQSLDLGWNGTLRDLTALAGLTRLQQLDLTGCTAVQDLSALAGMTQLEALELRNCRQLSDIASLAGLEQLTELNLSGCKAIEDLSALSQLSRLRMLVLRDCPAIRHLAPLAGLHSLSTLALAQCAAVQDVGALSQLTQLEFLDLTNCAALQDLTPLTTLQNLRALHLLGTPTAGLLASTCWTFWPQLSTLVASTLQGLPGDLLSSEAHDSLLERMMGWMDDLAEHGSIPIDEVKLFVLGNGRIGKTQVSRRLCGQPFDPEVPSTHGVVLQRFELPISAGRPQQTVQLWDFGGQDLFLGTHSLFLDARAMYLLLWHPALENEKEVWDGGLCLPSHRLSYWLDYVQSMAGPEAPTIVAQAQCDEESAVVEAPIPPEHGFRWLRRSSCSARSEDGTERLVLDLRSAAKLLAERYGEELIPRNWVALGKVLREHARTRKVMSLADYQALCAAHGVRAPTTLLTYLHQSGQVFWREAVFDSALILDQAWALEGVYALLHRDKVLPVLRRQGGRFTPELLESLLWEGHFNQAEQAHFLSLMESCRVCFSLSDGEYIAPDCLQERAAVAAAEDSVWRGARPDAELHLIYPFLHAGLQRTLLAEIGGMAGMNAVYWRHGCCLFDAKAQALLRMDCEPAAAGVRHGRVVLQAAGPQAGDYLRQLVSHLLDRVRIGRPPELAWISGEPQARPPLDEERNSKDPMDKPTTNTPVVMPAALPPGTTATRNKPVVYVSYAWGGDSDATVDGLQKALAPWVEVHRDKEVMRTGDSIRRFEEEIGRGLCVLVVLSARYMRSVDCMRELGFVWERAQRDPAQFADRVVPVVLEDAGIGKLADRLRHVQHWKATLAELKALVAEIGPVECGQTTTQQLQDIGTFTVHLADALNTLADKVMPRGKATLEASNYSPVVDLVKRRHQLG</sequence>
<organism evidence="7 8">
    <name type="scientific">Roseateles subflavus</name>
    <dbReference type="NCBI Taxonomy" id="3053353"/>
    <lineage>
        <taxon>Bacteria</taxon>
        <taxon>Pseudomonadati</taxon>
        <taxon>Pseudomonadota</taxon>
        <taxon>Betaproteobacteria</taxon>
        <taxon>Burkholderiales</taxon>
        <taxon>Sphaerotilaceae</taxon>
        <taxon>Roseateles</taxon>
    </lineage>
</organism>
<dbReference type="InterPro" id="IPR006553">
    <property type="entry name" value="Leu-rich_rpt_Cys-con_subtyp"/>
</dbReference>